<organism evidence="1 2">
    <name type="scientific">Lacticaseibacillus sharpeae JCM 1186 = DSM 20505</name>
    <dbReference type="NCBI Taxonomy" id="1291052"/>
    <lineage>
        <taxon>Bacteria</taxon>
        <taxon>Bacillati</taxon>
        <taxon>Bacillota</taxon>
        <taxon>Bacilli</taxon>
        <taxon>Lactobacillales</taxon>
        <taxon>Lactobacillaceae</taxon>
        <taxon>Lacticaseibacillus</taxon>
    </lineage>
</organism>
<sequence length="140" mass="15772">MLALNLVYDALFGSEQLTQKLEDVRGTTDPLGGIYIGTPDFDNTTDADIVALSPWIRITDLPGDETTDADDDRFLEYPRVQVDFWCKNELLPQASEIDTLISKAMHAAGWERVYHHSDVDHDTPQLRMVTAYFQSQGIPV</sequence>
<dbReference type="RefSeq" id="WP_225353657.1">
    <property type="nucleotide sequence ID" value="NZ_AYYO01000044.1"/>
</dbReference>
<evidence type="ECO:0000313" key="2">
    <source>
        <dbReference type="Proteomes" id="UP000051679"/>
    </source>
</evidence>
<gene>
    <name evidence="1" type="ORF">FC18_GL002233</name>
</gene>
<comment type="caution">
    <text evidence="1">The sequence shown here is derived from an EMBL/GenBank/DDBJ whole genome shotgun (WGS) entry which is preliminary data.</text>
</comment>
<dbReference type="PATRIC" id="fig|1291052.5.peg.2301"/>
<evidence type="ECO:0000313" key="1">
    <source>
        <dbReference type="EMBL" id="KRM54816.1"/>
    </source>
</evidence>
<proteinExistence type="predicted"/>
<dbReference type="Proteomes" id="UP000051679">
    <property type="component" value="Unassembled WGS sequence"/>
</dbReference>
<name>A0A0R1ZIJ1_9LACO</name>
<dbReference type="STRING" id="1291052.FC18_GL002233"/>
<reference evidence="1 2" key="1">
    <citation type="journal article" date="2015" name="Genome Announc.">
        <title>Expanding the biotechnology potential of lactobacilli through comparative genomics of 213 strains and associated genera.</title>
        <authorList>
            <person name="Sun Z."/>
            <person name="Harris H.M."/>
            <person name="McCann A."/>
            <person name="Guo C."/>
            <person name="Argimon S."/>
            <person name="Zhang W."/>
            <person name="Yang X."/>
            <person name="Jeffery I.B."/>
            <person name="Cooney J.C."/>
            <person name="Kagawa T.F."/>
            <person name="Liu W."/>
            <person name="Song Y."/>
            <person name="Salvetti E."/>
            <person name="Wrobel A."/>
            <person name="Rasinkangas P."/>
            <person name="Parkhill J."/>
            <person name="Rea M.C."/>
            <person name="O'Sullivan O."/>
            <person name="Ritari J."/>
            <person name="Douillard F.P."/>
            <person name="Paul Ross R."/>
            <person name="Yang R."/>
            <person name="Briner A.E."/>
            <person name="Felis G.E."/>
            <person name="de Vos W.M."/>
            <person name="Barrangou R."/>
            <person name="Klaenhammer T.R."/>
            <person name="Caufield P.W."/>
            <person name="Cui Y."/>
            <person name="Zhang H."/>
            <person name="O'Toole P.W."/>
        </authorList>
    </citation>
    <scope>NUCLEOTIDE SEQUENCE [LARGE SCALE GENOMIC DNA]</scope>
    <source>
        <strain evidence="1 2">DSM 20505</strain>
    </source>
</reference>
<protein>
    <submittedName>
        <fullName evidence="1">Uncharacterized protein</fullName>
    </submittedName>
</protein>
<keyword evidence="2" id="KW-1185">Reference proteome</keyword>
<dbReference type="AlphaFoldDB" id="A0A0R1ZIJ1"/>
<dbReference type="EMBL" id="AYYO01000044">
    <property type="protein sequence ID" value="KRM54816.1"/>
    <property type="molecule type" value="Genomic_DNA"/>
</dbReference>
<accession>A0A0R1ZIJ1</accession>